<evidence type="ECO:0000313" key="8">
    <source>
        <dbReference type="Proteomes" id="UP000033856"/>
    </source>
</evidence>
<evidence type="ECO:0000256" key="4">
    <source>
        <dbReference type="ARBA" id="ARBA00022801"/>
    </source>
</evidence>
<evidence type="ECO:0000256" key="2">
    <source>
        <dbReference type="ARBA" id="ARBA00022722"/>
    </source>
</evidence>
<dbReference type="AlphaFoldDB" id="A0A0G0XMS2"/>
<evidence type="ECO:0000256" key="1">
    <source>
        <dbReference type="ARBA" id="ARBA00022694"/>
    </source>
</evidence>
<keyword evidence="3" id="KW-0255">Endonuclease</keyword>
<dbReference type="SUPFAM" id="SSF54211">
    <property type="entry name" value="Ribosomal protein S5 domain 2-like"/>
    <property type="match status" value="1"/>
</dbReference>
<dbReference type="Gene3D" id="3.30.230.10">
    <property type="match status" value="1"/>
</dbReference>
<dbReference type="NCBIfam" id="TIGR00188">
    <property type="entry name" value="rnpA"/>
    <property type="match status" value="1"/>
</dbReference>
<keyword evidence="5" id="KW-0694">RNA-binding</keyword>
<dbReference type="InterPro" id="IPR000100">
    <property type="entry name" value="RNase_P"/>
</dbReference>
<accession>A0A0G0XMS2</accession>
<dbReference type="GO" id="GO:0000049">
    <property type="term" value="F:tRNA binding"/>
    <property type="evidence" value="ECO:0007669"/>
    <property type="project" value="InterPro"/>
</dbReference>
<organism evidence="7 8">
    <name type="scientific">Candidatus Jorgensenbacteria bacterium GW2011_GWF2_41_8</name>
    <dbReference type="NCBI Taxonomy" id="1618667"/>
    <lineage>
        <taxon>Bacteria</taxon>
        <taxon>Candidatus Joergenseniibacteriota</taxon>
    </lineage>
</organism>
<evidence type="ECO:0000313" key="7">
    <source>
        <dbReference type="EMBL" id="KKS25772.1"/>
    </source>
</evidence>
<dbReference type="EMBL" id="LCCD01000002">
    <property type="protein sequence ID" value="KKS25772.1"/>
    <property type="molecule type" value="Genomic_DNA"/>
</dbReference>
<dbReference type="PANTHER" id="PTHR33992">
    <property type="entry name" value="RIBONUCLEASE P PROTEIN COMPONENT"/>
    <property type="match status" value="1"/>
</dbReference>
<dbReference type="GO" id="GO:0004526">
    <property type="term" value="F:ribonuclease P activity"/>
    <property type="evidence" value="ECO:0007669"/>
    <property type="project" value="UniProtKB-UniRule"/>
</dbReference>
<dbReference type="Proteomes" id="UP000033856">
    <property type="component" value="Unassembled WGS sequence"/>
</dbReference>
<comment type="caution">
    <text evidence="7">The sequence shown here is derived from an EMBL/GenBank/DDBJ whole genome shotgun (WGS) entry which is preliminary data.</text>
</comment>
<evidence type="ECO:0000256" key="6">
    <source>
        <dbReference type="NCBIfam" id="TIGR00188"/>
    </source>
</evidence>
<dbReference type="InterPro" id="IPR014721">
    <property type="entry name" value="Ribsml_uS5_D2-typ_fold_subgr"/>
</dbReference>
<reference evidence="7 8" key="1">
    <citation type="journal article" date="2015" name="Nature">
        <title>rRNA introns, odd ribosomes, and small enigmatic genomes across a large radiation of phyla.</title>
        <authorList>
            <person name="Brown C.T."/>
            <person name="Hug L.A."/>
            <person name="Thomas B.C."/>
            <person name="Sharon I."/>
            <person name="Castelle C.J."/>
            <person name="Singh A."/>
            <person name="Wilkins M.J."/>
            <person name="Williams K.H."/>
            <person name="Banfield J.F."/>
        </authorList>
    </citation>
    <scope>NUCLEOTIDE SEQUENCE [LARGE SCALE GENOMIC DNA]</scope>
</reference>
<keyword evidence="2" id="KW-0540">Nuclease</keyword>
<evidence type="ECO:0000256" key="3">
    <source>
        <dbReference type="ARBA" id="ARBA00022759"/>
    </source>
</evidence>
<keyword evidence="4" id="KW-0378">Hydrolase</keyword>
<proteinExistence type="predicted"/>
<dbReference type="EC" id="3.1.26.5" evidence="6"/>
<dbReference type="InterPro" id="IPR020568">
    <property type="entry name" value="Ribosomal_Su5_D2-typ_SF"/>
</dbReference>
<keyword evidence="1" id="KW-0819">tRNA processing</keyword>
<evidence type="ECO:0000256" key="5">
    <source>
        <dbReference type="ARBA" id="ARBA00022884"/>
    </source>
</evidence>
<dbReference type="GO" id="GO:0030677">
    <property type="term" value="C:ribonuclease P complex"/>
    <property type="evidence" value="ECO:0007669"/>
    <property type="project" value="TreeGrafter"/>
</dbReference>
<gene>
    <name evidence="7" type="ORF">UU83_C0002G0020</name>
</gene>
<dbReference type="PANTHER" id="PTHR33992:SF1">
    <property type="entry name" value="RIBONUCLEASE P PROTEIN COMPONENT"/>
    <property type="match status" value="1"/>
</dbReference>
<dbReference type="GO" id="GO:0042781">
    <property type="term" value="F:3'-tRNA processing endoribonuclease activity"/>
    <property type="evidence" value="ECO:0007669"/>
    <property type="project" value="TreeGrafter"/>
</dbReference>
<dbReference type="Pfam" id="PF00825">
    <property type="entry name" value="Ribonuclease_P"/>
    <property type="match status" value="1"/>
</dbReference>
<sequence length="98" mass="11179">MFKNGKTVNGSFLFIKFKKNNLKTSRFGFAVGLKVSKKAVERNRIRRLLSETVKIYLKQVKNNYDIIVVIKSKPAEEAIETSPVAEDFVKTMKRAGII</sequence>
<name>A0A0G0XMS2_9BACT</name>
<protein>
    <recommendedName>
        <fullName evidence="6">Ribonuclease P protein component</fullName>
        <ecNumber evidence="6">3.1.26.5</ecNumber>
    </recommendedName>
</protein>